<dbReference type="SUPFAM" id="SSF54909">
    <property type="entry name" value="Dimeric alpha+beta barrel"/>
    <property type="match status" value="1"/>
</dbReference>
<evidence type="ECO:0000256" key="3">
    <source>
        <dbReference type="ARBA" id="ARBA00023163"/>
    </source>
</evidence>
<keyword evidence="2" id="KW-0238">DNA-binding</keyword>
<dbReference type="Gene3D" id="3.30.70.920">
    <property type="match status" value="1"/>
</dbReference>
<dbReference type="GO" id="GO:0043200">
    <property type="term" value="P:response to amino acid"/>
    <property type="evidence" value="ECO:0007669"/>
    <property type="project" value="TreeGrafter"/>
</dbReference>
<evidence type="ECO:0000256" key="2">
    <source>
        <dbReference type="ARBA" id="ARBA00023125"/>
    </source>
</evidence>
<dbReference type="PANTHER" id="PTHR30154">
    <property type="entry name" value="LEUCINE-RESPONSIVE REGULATORY PROTEIN"/>
    <property type="match status" value="1"/>
</dbReference>
<evidence type="ECO:0000313" key="5">
    <source>
        <dbReference type="EMBL" id="MPL86834.1"/>
    </source>
</evidence>
<dbReference type="InterPro" id="IPR036390">
    <property type="entry name" value="WH_DNA-bd_sf"/>
</dbReference>
<dbReference type="Pfam" id="PF13404">
    <property type="entry name" value="HTH_AsnC-type"/>
    <property type="match status" value="1"/>
</dbReference>
<feature type="domain" description="HTH asnC-type" evidence="4">
    <location>
        <begin position="1"/>
        <end position="62"/>
    </location>
</feature>
<comment type="caution">
    <text evidence="5">The sequence shown here is derived from an EMBL/GenBank/DDBJ whole genome shotgun (WGS) entry which is preliminary data.</text>
</comment>
<dbReference type="PROSITE" id="PS50956">
    <property type="entry name" value="HTH_ASNC_2"/>
    <property type="match status" value="1"/>
</dbReference>
<dbReference type="InterPro" id="IPR000485">
    <property type="entry name" value="AsnC-type_HTH_dom"/>
</dbReference>
<organism evidence="5">
    <name type="scientific">bioreactor metagenome</name>
    <dbReference type="NCBI Taxonomy" id="1076179"/>
    <lineage>
        <taxon>unclassified sequences</taxon>
        <taxon>metagenomes</taxon>
        <taxon>ecological metagenomes</taxon>
    </lineage>
</organism>
<dbReference type="EMBL" id="VSSQ01000228">
    <property type="protein sequence ID" value="MPL86834.1"/>
    <property type="molecule type" value="Genomic_DNA"/>
</dbReference>
<dbReference type="GO" id="GO:0043565">
    <property type="term" value="F:sequence-specific DNA binding"/>
    <property type="evidence" value="ECO:0007669"/>
    <property type="project" value="InterPro"/>
</dbReference>
<sequence length="163" mass="18145">MDEKDTIILKELRKNSRIPVSDLAVMLEVSESDVTKRIASLCQAGILRRCTAVIDYSALGVDDISVILSLKVTPEKGLGYDGIAEKLARFPQVESIRLLTGSYDFQVTITGQSMAEISRFVAEQIASIDGVRETMTQIVMRTYKEQGVEMARPGNRDRQLITF</sequence>
<accession>A0A644V684</accession>
<dbReference type="InterPro" id="IPR011008">
    <property type="entry name" value="Dimeric_a/b-barrel"/>
</dbReference>
<protein>
    <recommendedName>
        <fullName evidence="4">HTH asnC-type domain-containing protein</fullName>
    </recommendedName>
</protein>
<dbReference type="InterPro" id="IPR019888">
    <property type="entry name" value="Tscrpt_reg_AsnC-like"/>
</dbReference>
<dbReference type="GO" id="GO:0005829">
    <property type="term" value="C:cytosol"/>
    <property type="evidence" value="ECO:0007669"/>
    <property type="project" value="TreeGrafter"/>
</dbReference>
<dbReference type="InterPro" id="IPR036388">
    <property type="entry name" value="WH-like_DNA-bd_sf"/>
</dbReference>
<evidence type="ECO:0000256" key="1">
    <source>
        <dbReference type="ARBA" id="ARBA00023015"/>
    </source>
</evidence>
<gene>
    <name evidence="5" type="ORF">SDC9_32821</name>
</gene>
<dbReference type="Gene3D" id="1.10.10.10">
    <property type="entry name" value="Winged helix-like DNA-binding domain superfamily/Winged helix DNA-binding domain"/>
    <property type="match status" value="1"/>
</dbReference>
<dbReference type="SMART" id="SM00344">
    <property type="entry name" value="HTH_ASNC"/>
    <property type="match status" value="1"/>
</dbReference>
<dbReference type="InterPro" id="IPR019887">
    <property type="entry name" value="Tscrpt_reg_AsnC/Lrp_C"/>
</dbReference>
<dbReference type="SUPFAM" id="SSF46785">
    <property type="entry name" value="Winged helix' DNA-binding domain"/>
    <property type="match status" value="1"/>
</dbReference>
<name>A0A644V684_9ZZZZ</name>
<dbReference type="PANTHER" id="PTHR30154:SF34">
    <property type="entry name" value="TRANSCRIPTIONAL REGULATOR AZLB"/>
    <property type="match status" value="1"/>
</dbReference>
<keyword evidence="1" id="KW-0805">Transcription regulation</keyword>
<keyword evidence="3" id="KW-0804">Transcription</keyword>
<evidence type="ECO:0000259" key="4">
    <source>
        <dbReference type="PROSITE" id="PS50956"/>
    </source>
</evidence>
<dbReference type="Pfam" id="PF01037">
    <property type="entry name" value="AsnC_trans_reg"/>
    <property type="match status" value="1"/>
</dbReference>
<proteinExistence type="predicted"/>
<dbReference type="PRINTS" id="PR00033">
    <property type="entry name" value="HTHASNC"/>
</dbReference>
<dbReference type="AlphaFoldDB" id="A0A644V684"/>
<reference evidence="5" key="1">
    <citation type="submission" date="2019-08" db="EMBL/GenBank/DDBJ databases">
        <authorList>
            <person name="Kucharzyk K."/>
            <person name="Murdoch R.W."/>
            <person name="Higgins S."/>
            <person name="Loffler F."/>
        </authorList>
    </citation>
    <scope>NUCLEOTIDE SEQUENCE</scope>
</reference>